<evidence type="ECO:0000313" key="7">
    <source>
        <dbReference type="Proteomes" id="UP001159042"/>
    </source>
</evidence>
<keyword evidence="2" id="KW-0233">DNA recombination</keyword>
<evidence type="ECO:0000256" key="3">
    <source>
        <dbReference type="SAM" id="MobiDB-lite"/>
    </source>
</evidence>
<dbReference type="Gene3D" id="3.30.70.270">
    <property type="match status" value="1"/>
</dbReference>
<comment type="caution">
    <text evidence="6">The sequence shown here is derived from an EMBL/GenBank/DDBJ whole genome shotgun (WGS) entry which is preliminary data.</text>
</comment>
<sequence>MQKLETLLEDVSTSSSSDNEMASDSAAENQPRATESEPEPEETVQPEYLNLLGDDPTNSGPAGIPINEDLVPRWSSYLTKGLPADIKDELKKKWSIPDNCSALNAPKINPEIQLLLSQTELTKDNVMAHIQSELGTGLAALSSSINKLLEDNNMQNTREVLLPGLIDCARYISQGHFLLSQHRRHQMYPKMNNSMQQVARDCPIDNFLFSTELQGPPTITQSLETTPKGKICPKERSAEKKSTMENDRKEDPVQQIPLKVDLGYAGRLRNFVSPWKQLTTDGYIINCIEGYSIPFDSTPYQGKIPKPKKFPPAELLNIRHAINKLLKINAIQVCKTKKGQFISPYFLVQKPDNSYRFVLNLKQLNTFISPPHFKLEDHRSVKNIITKNCFMASVDLKDAYFVVPIAKNCRKYLRFIFENKIYEFLCVPFGLCTAPYLFTKLLKPALKYLRSLGFVSVNYLDDFLLLGDSREACINNVRKTVSVLESLGFIINYDKSHLVPKQRCKFLGFVFNSSDLSICIPRDKKQKLHDMLSSFLKLKECKIRVLAKIIGHLISVCPAVRYGWLYTKRLERQKYLSLKKGGGDYNGTVSVNSDIREDISWWLTILPQAEQTFQSESFEFEIYSDASNTVGGERAHGFWSKQEVKNHINYLELLSIFNGLKCFANLTRDCSILLKSDNTTAISYINRMGGVRHKSLANLSREIWQWCEARKIWIFASYIESELNVEADTESRSRYIETEYNLNDTAFEEIVKKFGVPQIDLFASKLNAKSPCYISWKRDPGSFKVDAFTVNWNQFYFYAFPPFPLIAKTLNKIISEQSEGILVVPHWEAQPWYPTFSRMQISDPIYFHPKEDLLLSPFRTSHPLWRRLTLVAARLSGKHLQDATPRKKSQVVLISSLSKNTIAQYNTVYKKWWQFCNEKEFSLYTPTTFNILEFLNSEYKRGARYATLNTERSAINLLLTEPKADEKLINRFLKGIFRMHPTFPKYNATWDPYPVLQHLSQLMPLETLSLEQLTYKLVTLLALSTAHRLQTLQKIKINNIITSRNTIEILFFDMLKSSSPSMQQPKLLLNYFHEKPELCVASTLSMYLKQTKPLRGNILELFITHKKPYHAATTQTLSRWIKAVLNVSGINTAVFSAYTTRHASSSAALRAGVSIETIRATAGWSKESNTFFKFYNKPIESTDVFAKTVLGIQAN</sequence>
<dbReference type="Gene3D" id="1.10.443.10">
    <property type="entry name" value="Intergrase catalytic core"/>
    <property type="match status" value="1"/>
</dbReference>
<dbReference type="Gene3D" id="3.10.10.10">
    <property type="entry name" value="HIV Type 1 Reverse Transcriptase, subunit A, domain 1"/>
    <property type="match status" value="1"/>
</dbReference>
<dbReference type="InterPro" id="IPR011010">
    <property type="entry name" value="DNA_brk_join_enz"/>
</dbReference>
<evidence type="ECO:0000259" key="4">
    <source>
        <dbReference type="PROSITE" id="PS50878"/>
    </source>
</evidence>
<keyword evidence="7" id="KW-1185">Reference proteome</keyword>
<dbReference type="InterPro" id="IPR010998">
    <property type="entry name" value="Integrase_recombinase_N"/>
</dbReference>
<proteinExistence type="predicted"/>
<accession>A0AAV8VKE7</accession>
<feature type="region of interest" description="Disordered" evidence="3">
    <location>
        <begin position="1"/>
        <end position="45"/>
    </location>
</feature>
<dbReference type="InterPro" id="IPR043128">
    <property type="entry name" value="Rev_trsase/Diguanyl_cyclase"/>
</dbReference>
<dbReference type="InterPro" id="IPR052055">
    <property type="entry name" value="Hepadnavirus_pol/RT"/>
</dbReference>
<protein>
    <recommendedName>
        <fullName evidence="8">Reverse transcriptase domain-containing protein</fullName>
    </recommendedName>
</protein>
<dbReference type="AlphaFoldDB" id="A0AAV8VKE7"/>
<feature type="compositionally biased region" description="Low complexity" evidence="3">
    <location>
        <begin position="12"/>
        <end position="28"/>
    </location>
</feature>
<reference evidence="6 7" key="1">
    <citation type="journal article" date="2023" name="Insect Mol. Biol.">
        <title>Genome sequencing provides insights into the evolution of gene families encoding plant cell wall-degrading enzymes in longhorned beetles.</title>
        <authorList>
            <person name="Shin N.R."/>
            <person name="Okamura Y."/>
            <person name="Kirsch R."/>
            <person name="Pauchet Y."/>
        </authorList>
    </citation>
    <scope>NUCLEOTIDE SEQUENCE [LARGE SCALE GENOMIC DNA]</scope>
    <source>
        <strain evidence="6">EAD_L_NR</strain>
    </source>
</reference>
<dbReference type="PANTHER" id="PTHR33050:SF7">
    <property type="entry name" value="RIBONUCLEASE H"/>
    <property type="match status" value="1"/>
</dbReference>
<dbReference type="CDD" id="cd03714">
    <property type="entry name" value="RT_DIRS1"/>
    <property type="match status" value="1"/>
</dbReference>
<dbReference type="PANTHER" id="PTHR33050">
    <property type="entry name" value="REVERSE TRANSCRIPTASE DOMAIN-CONTAINING PROTEIN"/>
    <property type="match status" value="1"/>
</dbReference>
<name>A0AAV8VKE7_9CUCU</name>
<dbReference type="Pfam" id="PF00078">
    <property type="entry name" value="RVT_1"/>
    <property type="match status" value="1"/>
</dbReference>
<dbReference type="Pfam" id="PF00589">
    <property type="entry name" value="Phage_integrase"/>
    <property type="match status" value="1"/>
</dbReference>
<dbReference type="Proteomes" id="UP001159042">
    <property type="component" value="Unassembled WGS sequence"/>
</dbReference>
<dbReference type="GO" id="GO:0003677">
    <property type="term" value="F:DNA binding"/>
    <property type="evidence" value="ECO:0007669"/>
    <property type="project" value="UniProtKB-KW"/>
</dbReference>
<evidence type="ECO:0000256" key="1">
    <source>
        <dbReference type="ARBA" id="ARBA00023125"/>
    </source>
</evidence>
<dbReference type="InterPro" id="IPR002104">
    <property type="entry name" value="Integrase_catalytic"/>
</dbReference>
<keyword evidence="1" id="KW-0238">DNA-binding</keyword>
<dbReference type="PROSITE" id="PS51898">
    <property type="entry name" value="TYR_RECOMBINASE"/>
    <property type="match status" value="1"/>
</dbReference>
<dbReference type="SUPFAM" id="SSF56672">
    <property type="entry name" value="DNA/RNA polymerases"/>
    <property type="match status" value="1"/>
</dbReference>
<dbReference type="PROSITE" id="PS50878">
    <property type="entry name" value="RT_POL"/>
    <property type="match status" value="1"/>
</dbReference>
<evidence type="ECO:0000256" key="2">
    <source>
        <dbReference type="ARBA" id="ARBA00023172"/>
    </source>
</evidence>
<organism evidence="6 7">
    <name type="scientific">Exocentrus adspersus</name>
    <dbReference type="NCBI Taxonomy" id="1586481"/>
    <lineage>
        <taxon>Eukaryota</taxon>
        <taxon>Metazoa</taxon>
        <taxon>Ecdysozoa</taxon>
        <taxon>Arthropoda</taxon>
        <taxon>Hexapoda</taxon>
        <taxon>Insecta</taxon>
        <taxon>Pterygota</taxon>
        <taxon>Neoptera</taxon>
        <taxon>Endopterygota</taxon>
        <taxon>Coleoptera</taxon>
        <taxon>Polyphaga</taxon>
        <taxon>Cucujiformia</taxon>
        <taxon>Chrysomeloidea</taxon>
        <taxon>Cerambycidae</taxon>
        <taxon>Lamiinae</taxon>
        <taxon>Acanthocinini</taxon>
        <taxon>Exocentrus</taxon>
    </lineage>
</organism>
<feature type="domain" description="Reverse transcriptase" evidence="4">
    <location>
        <begin position="329"/>
        <end position="511"/>
    </location>
</feature>
<feature type="domain" description="Tyr recombinase" evidence="5">
    <location>
        <begin position="982"/>
        <end position="1190"/>
    </location>
</feature>
<dbReference type="InterPro" id="IPR043502">
    <property type="entry name" value="DNA/RNA_pol_sf"/>
</dbReference>
<dbReference type="EMBL" id="JANEYG010000062">
    <property type="protein sequence ID" value="KAJ8914836.1"/>
    <property type="molecule type" value="Genomic_DNA"/>
</dbReference>
<dbReference type="GO" id="GO:0006310">
    <property type="term" value="P:DNA recombination"/>
    <property type="evidence" value="ECO:0007669"/>
    <property type="project" value="UniProtKB-KW"/>
</dbReference>
<gene>
    <name evidence="6" type="ORF">NQ315_014849</name>
</gene>
<dbReference type="GO" id="GO:0015074">
    <property type="term" value="P:DNA integration"/>
    <property type="evidence" value="ECO:0007669"/>
    <property type="project" value="InterPro"/>
</dbReference>
<dbReference type="SUPFAM" id="SSF56349">
    <property type="entry name" value="DNA breaking-rejoining enzymes"/>
    <property type="match status" value="1"/>
</dbReference>
<dbReference type="GO" id="GO:0071897">
    <property type="term" value="P:DNA biosynthetic process"/>
    <property type="evidence" value="ECO:0007669"/>
    <property type="project" value="UniProtKB-ARBA"/>
</dbReference>
<evidence type="ECO:0000259" key="5">
    <source>
        <dbReference type="PROSITE" id="PS51898"/>
    </source>
</evidence>
<dbReference type="InterPro" id="IPR000477">
    <property type="entry name" value="RT_dom"/>
</dbReference>
<dbReference type="Gene3D" id="1.10.150.130">
    <property type="match status" value="1"/>
</dbReference>
<evidence type="ECO:0000313" key="6">
    <source>
        <dbReference type="EMBL" id="KAJ8914836.1"/>
    </source>
</evidence>
<dbReference type="InterPro" id="IPR013762">
    <property type="entry name" value="Integrase-like_cat_sf"/>
</dbReference>
<evidence type="ECO:0008006" key="8">
    <source>
        <dbReference type="Google" id="ProtNLM"/>
    </source>
</evidence>
<dbReference type="CDD" id="cd09275">
    <property type="entry name" value="RNase_HI_RT_DIRS1"/>
    <property type="match status" value="1"/>
</dbReference>